<organism evidence="8 9">
    <name type="scientific">Mesorhizobium captivum</name>
    <dbReference type="NCBI Taxonomy" id="3072319"/>
    <lineage>
        <taxon>Bacteria</taxon>
        <taxon>Pseudomonadati</taxon>
        <taxon>Pseudomonadota</taxon>
        <taxon>Alphaproteobacteria</taxon>
        <taxon>Hyphomicrobiales</taxon>
        <taxon>Phyllobacteriaceae</taxon>
        <taxon>Mesorhizobium</taxon>
    </lineage>
</organism>
<feature type="transmembrane region" description="Helical" evidence="6">
    <location>
        <begin position="186"/>
        <end position="206"/>
    </location>
</feature>
<feature type="transmembrane region" description="Helical" evidence="6">
    <location>
        <begin position="322"/>
        <end position="340"/>
    </location>
</feature>
<evidence type="ECO:0000256" key="2">
    <source>
        <dbReference type="ARBA" id="ARBA00022448"/>
    </source>
</evidence>
<evidence type="ECO:0000256" key="1">
    <source>
        <dbReference type="ARBA" id="ARBA00004127"/>
    </source>
</evidence>
<dbReference type="RefSeq" id="WP_320224593.1">
    <property type="nucleotide sequence ID" value="NZ_JAVIJC010000002.1"/>
</dbReference>
<dbReference type="Pfam" id="PF07690">
    <property type="entry name" value="MFS_1"/>
    <property type="match status" value="1"/>
</dbReference>
<accession>A0ABU4YU12</accession>
<dbReference type="Gene3D" id="1.20.1250.20">
    <property type="entry name" value="MFS general substrate transporter like domains"/>
    <property type="match status" value="1"/>
</dbReference>
<keyword evidence="2" id="KW-0813">Transport</keyword>
<dbReference type="InterPro" id="IPR011701">
    <property type="entry name" value="MFS"/>
</dbReference>
<keyword evidence="5 6" id="KW-0472">Membrane</keyword>
<reference evidence="8 9" key="1">
    <citation type="submission" date="2023-08" db="EMBL/GenBank/DDBJ databases">
        <title>Implementing the SeqCode for naming new Mesorhizobium species isolated from Vachellia karroo root nodules.</title>
        <authorList>
            <person name="Van Lill M."/>
        </authorList>
    </citation>
    <scope>NUCLEOTIDE SEQUENCE [LARGE SCALE GENOMIC DNA]</scope>
    <source>
        <strain evidence="8 9">VK22B</strain>
    </source>
</reference>
<comment type="subcellular location">
    <subcellularLocation>
        <location evidence="1">Endomembrane system</location>
        <topology evidence="1">Multi-pass membrane protein</topology>
    </subcellularLocation>
</comment>
<feature type="transmembrane region" description="Helical" evidence="6">
    <location>
        <begin position="218"/>
        <end position="236"/>
    </location>
</feature>
<protein>
    <submittedName>
        <fullName evidence="8">MFS transporter</fullName>
    </submittedName>
</protein>
<evidence type="ECO:0000256" key="6">
    <source>
        <dbReference type="SAM" id="Phobius"/>
    </source>
</evidence>
<dbReference type="InterPro" id="IPR020846">
    <property type="entry name" value="MFS_dom"/>
</dbReference>
<feature type="domain" description="Major facilitator superfamily (MFS) profile" evidence="7">
    <location>
        <begin position="1"/>
        <end position="502"/>
    </location>
</feature>
<evidence type="ECO:0000256" key="5">
    <source>
        <dbReference type="ARBA" id="ARBA00023136"/>
    </source>
</evidence>
<proteinExistence type="predicted"/>
<feature type="transmembrane region" description="Helical" evidence="6">
    <location>
        <begin position="352"/>
        <end position="375"/>
    </location>
</feature>
<evidence type="ECO:0000313" key="8">
    <source>
        <dbReference type="EMBL" id="MDX8490455.1"/>
    </source>
</evidence>
<dbReference type="SUPFAM" id="SSF103473">
    <property type="entry name" value="MFS general substrate transporter"/>
    <property type="match status" value="1"/>
</dbReference>
<keyword evidence="3 6" id="KW-0812">Transmembrane</keyword>
<feature type="transmembrane region" description="Helical" evidence="6">
    <location>
        <begin position="290"/>
        <end position="315"/>
    </location>
</feature>
<dbReference type="InterPro" id="IPR036259">
    <property type="entry name" value="MFS_trans_sf"/>
</dbReference>
<feature type="transmembrane region" description="Helical" evidence="6">
    <location>
        <begin position="257"/>
        <end position="278"/>
    </location>
</feature>
<dbReference type="EMBL" id="JAVIJC010000002">
    <property type="protein sequence ID" value="MDX8490455.1"/>
    <property type="molecule type" value="Genomic_DNA"/>
</dbReference>
<keyword evidence="9" id="KW-1185">Reference proteome</keyword>
<feature type="transmembrane region" description="Helical" evidence="6">
    <location>
        <begin position="96"/>
        <end position="115"/>
    </location>
</feature>
<evidence type="ECO:0000313" key="9">
    <source>
        <dbReference type="Proteomes" id="UP001271249"/>
    </source>
</evidence>
<gene>
    <name evidence="8" type="ORF">RFN29_02580</name>
</gene>
<sequence length="513" mass="53519">MATGVVMAALMDAVASTALSIGRIDMLGDTYATPDELAMVDIVFIAAKLTAFLVAPLFVRAARPTACLRAGAVTLLLASAAMTFSVDLTWICICRVIQGLAGGTILVAGQTLLFFRFPHRHQPVVQAVFALGAVMAPAAITPALQGWLVDHLSWDWIFLSNIPLGITSLALVAADGDRTYWRGIRLPVLEMTLLGIGAALLTYVLLQGSRFNWLDDPDITVLATIGMAATGLLAIWESWFRSESSLLAISPLGNPDFCFGLLVSLVAGFALSGSAYLIPAFALNVLDFTATGAGVLLLPSGVVLALALLLSGFVLEKTGIRPITLVPFGILLFAGAMWLLSGSTSGSGSPDLTLPLLLRGGGLGLLFVALTLVTLQGLAADALPFGIGLFNFGKQTGGLVGTALLQTYIDHQNVHNRTMLSGHLVGGDPAVDQRLRATANVLASNGIDSAAATKAALSVLQRALDKQVATISYDEAFFALVLLFAVAAPCLILAKQLLGRRAAPGNQTARGGM</sequence>
<evidence type="ECO:0000256" key="3">
    <source>
        <dbReference type="ARBA" id="ARBA00022692"/>
    </source>
</evidence>
<feature type="transmembrane region" description="Helical" evidence="6">
    <location>
        <begin position="66"/>
        <end position="84"/>
    </location>
</feature>
<feature type="transmembrane region" description="Helical" evidence="6">
    <location>
        <begin position="127"/>
        <end position="148"/>
    </location>
</feature>
<evidence type="ECO:0000256" key="4">
    <source>
        <dbReference type="ARBA" id="ARBA00022989"/>
    </source>
</evidence>
<dbReference type="Proteomes" id="UP001271249">
    <property type="component" value="Unassembled WGS sequence"/>
</dbReference>
<dbReference type="PROSITE" id="PS50850">
    <property type="entry name" value="MFS"/>
    <property type="match status" value="1"/>
</dbReference>
<feature type="transmembrane region" description="Helical" evidence="6">
    <location>
        <begin position="154"/>
        <end position="174"/>
    </location>
</feature>
<feature type="transmembrane region" description="Helical" evidence="6">
    <location>
        <begin position="42"/>
        <end position="59"/>
    </location>
</feature>
<dbReference type="PANTHER" id="PTHR23501">
    <property type="entry name" value="MAJOR FACILITATOR SUPERFAMILY"/>
    <property type="match status" value="1"/>
</dbReference>
<feature type="transmembrane region" description="Helical" evidence="6">
    <location>
        <begin position="476"/>
        <end position="494"/>
    </location>
</feature>
<dbReference type="PANTHER" id="PTHR23501:SF191">
    <property type="entry name" value="VACUOLAR BASIC AMINO ACID TRANSPORTER 4"/>
    <property type="match status" value="1"/>
</dbReference>
<name>A0ABU4YU12_9HYPH</name>
<comment type="caution">
    <text evidence="8">The sequence shown here is derived from an EMBL/GenBank/DDBJ whole genome shotgun (WGS) entry which is preliminary data.</text>
</comment>
<evidence type="ECO:0000259" key="7">
    <source>
        <dbReference type="PROSITE" id="PS50850"/>
    </source>
</evidence>
<keyword evidence="4 6" id="KW-1133">Transmembrane helix</keyword>